<organism evidence="10 11">
    <name type="scientific">Escallonia herrerae</name>
    <dbReference type="NCBI Taxonomy" id="1293975"/>
    <lineage>
        <taxon>Eukaryota</taxon>
        <taxon>Viridiplantae</taxon>
        <taxon>Streptophyta</taxon>
        <taxon>Embryophyta</taxon>
        <taxon>Tracheophyta</taxon>
        <taxon>Spermatophyta</taxon>
        <taxon>Magnoliopsida</taxon>
        <taxon>eudicotyledons</taxon>
        <taxon>Gunneridae</taxon>
        <taxon>Pentapetalae</taxon>
        <taxon>asterids</taxon>
        <taxon>campanulids</taxon>
        <taxon>Escalloniales</taxon>
        <taxon>Escalloniaceae</taxon>
        <taxon>Escallonia</taxon>
    </lineage>
</organism>
<dbReference type="EMBL" id="JAVXUP010001148">
    <property type="protein sequence ID" value="KAK3015391.1"/>
    <property type="molecule type" value="Genomic_DNA"/>
</dbReference>
<feature type="non-terminal residue" evidence="10">
    <location>
        <position position="1"/>
    </location>
</feature>
<sequence length="1018" mass="111691">VALRLVQAILALKKGAQLLKYGQRGKPRVCPFRLSTVGNLKSDDEKLLIWYSGQEEKQLRLSSVTSITRGQRTICKDKTQADSWYLGLRAVISKHRIPRLFGTSDNRRGAKSCISSPAGYMRRKHILGLPEETKFTKVCSFSGSPPQSFSERCFSDGLSCSSDSLVSESTLSNTQNVMDISNPSSPYIETNDLIKKAAVCGSIKHEGPGWLMTPANESPQMHKNVLRDILIWGEGIEGGCLGSRADYIGYHNEMHLDSLLPKLYESTKMLDVQKISIGGKHSALVTKQGELFCWGEGKGGKLGHKVDMDFSSPKVVDSLIGVHVNSVACGDYQTCALTRSGEVYIWGNSCYGTDLAGVYSKRSQWMPLRVSGALDGFNISHIACGEWHMAMVSTSGKLFTCGDGTFGVLGHGNLQSISKPKEVESLNGLWVKYVSCGPWHTAAIVEILTGGCKSNDPGGKLFTWGDGDKGRLGHADQERKLLPMCVSQLVNCNFVQLSCGTMLTVGLTNMGVVYTMGGGVHGQLGNPGATDKSVTIVQGMLKNEFVREISSGSYHIAALTSKGNVYTWGKGANGQLGLGDTDDRNSPTLVEALRDRQVESITCGSTSTAAICLHKSISCTDQSACRGCSLGFGFTRKKHNCYNCGLLFCRACSTKKITNACLAPNKSKPFRVCAPCFNQLQMTAHSRQLPELINPVNKEDRAEATATLNQMGGDSHCREKKTMRNQGVYKQPLDPISSASSGLPRWGHVSSPVLFRKYYKDQRMTSTLALENQMCAGFPLGLQDMPLRSDPATITSVKNVERDLSDSDKILTNEIQKLRAQAENLENQCQTRREKIQEYQTRTEEAWALAKKEAAKCKAAKDVVKHLTSRLHILSQKLSTGREAKEQNLPQIKSMCPDTPTMKVVNEMFIAGHKTPVIGQLEGRKPDSLSNSPIAFSNQLTMQNRDTYCGDTRLADESCARRTEPGKNGRRGKLEWLEQYQSGVYITFMALPSGHKQLQRVRFRGQDADVSAKVEGQR</sequence>
<evidence type="ECO:0000259" key="8">
    <source>
        <dbReference type="PROSITE" id="PS50178"/>
    </source>
</evidence>
<dbReference type="PROSITE" id="PS00626">
    <property type="entry name" value="RCC1_2"/>
    <property type="match status" value="2"/>
</dbReference>
<feature type="repeat" description="RCC1" evidence="6">
    <location>
        <begin position="396"/>
        <end position="447"/>
    </location>
</feature>
<dbReference type="InterPro" id="IPR051210">
    <property type="entry name" value="Ub_ligase/GEF_domain"/>
</dbReference>
<evidence type="ECO:0000256" key="7">
    <source>
        <dbReference type="SAM" id="Coils"/>
    </source>
</evidence>
<keyword evidence="11" id="KW-1185">Reference proteome</keyword>
<dbReference type="Proteomes" id="UP001188597">
    <property type="component" value="Unassembled WGS sequence"/>
</dbReference>
<evidence type="ECO:0000313" key="10">
    <source>
        <dbReference type="EMBL" id="KAK3015391.1"/>
    </source>
</evidence>
<dbReference type="AlphaFoldDB" id="A0AA89AXV1"/>
<feature type="repeat" description="RCC1" evidence="6">
    <location>
        <begin position="459"/>
        <end position="510"/>
    </location>
</feature>
<evidence type="ECO:0000259" key="9">
    <source>
        <dbReference type="PROSITE" id="PS51514"/>
    </source>
</evidence>
<feature type="domain" description="BRX" evidence="9">
    <location>
        <begin position="974"/>
        <end position="1018"/>
    </location>
</feature>
<dbReference type="SMART" id="SM00064">
    <property type="entry name" value="FYVE"/>
    <property type="match status" value="1"/>
</dbReference>
<name>A0AA89AXV1_9ASTE</name>
<dbReference type="PANTHER" id="PTHR22870:SF350">
    <property type="entry name" value="F12P19.9 PROTEIN"/>
    <property type="match status" value="1"/>
</dbReference>
<reference evidence="10" key="1">
    <citation type="submission" date="2022-12" db="EMBL/GenBank/DDBJ databases">
        <title>Draft genome assemblies for two species of Escallonia (Escalloniales).</title>
        <authorList>
            <person name="Chanderbali A."/>
            <person name="Dervinis C."/>
            <person name="Anghel I."/>
            <person name="Soltis D."/>
            <person name="Soltis P."/>
            <person name="Zapata F."/>
        </authorList>
    </citation>
    <scope>NUCLEOTIDE SEQUENCE</scope>
    <source>
        <strain evidence="10">UCBG64.0493</strain>
        <tissue evidence="10">Leaf</tissue>
    </source>
</reference>
<dbReference type="PANTHER" id="PTHR22870">
    <property type="entry name" value="REGULATOR OF CHROMOSOME CONDENSATION"/>
    <property type="match status" value="1"/>
</dbReference>
<dbReference type="InterPro" id="IPR000306">
    <property type="entry name" value="Znf_FYVE"/>
</dbReference>
<keyword evidence="3 5" id="KW-0863">Zinc-finger</keyword>
<gene>
    <name evidence="10" type="ORF">RJ639_006885</name>
</gene>
<proteinExistence type="predicted"/>
<evidence type="ECO:0000256" key="1">
    <source>
        <dbReference type="ARBA" id="ARBA00022723"/>
    </source>
</evidence>
<dbReference type="SUPFAM" id="SSF50729">
    <property type="entry name" value="PH domain-like"/>
    <property type="match status" value="1"/>
</dbReference>
<evidence type="ECO:0008006" key="12">
    <source>
        <dbReference type="Google" id="ProtNLM"/>
    </source>
</evidence>
<dbReference type="InterPro" id="IPR011011">
    <property type="entry name" value="Znf_FYVE_PHD"/>
</dbReference>
<dbReference type="SUPFAM" id="SSF50985">
    <property type="entry name" value="RCC1/BLIP-II"/>
    <property type="match status" value="1"/>
</dbReference>
<feature type="repeat" description="RCC1" evidence="6">
    <location>
        <begin position="563"/>
        <end position="614"/>
    </location>
</feature>
<dbReference type="InterPro" id="IPR013591">
    <property type="entry name" value="Brevis_radix_dom"/>
</dbReference>
<feature type="repeat" description="RCC1" evidence="6">
    <location>
        <begin position="341"/>
        <end position="395"/>
    </location>
</feature>
<accession>A0AA89AXV1</accession>
<dbReference type="Pfam" id="PF01363">
    <property type="entry name" value="FYVE"/>
    <property type="match status" value="1"/>
</dbReference>
<dbReference type="InterPro" id="IPR013083">
    <property type="entry name" value="Znf_RING/FYVE/PHD"/>
</dbReference>
<evidence type="ECO:0000256" key="5">
    <source>
        <dbReference type="PROSITE-ProRule" id="PRU00091"/>
    </source>
</evidence>
<feature type="repeat" description="RCC1" evidence="6">
    <location>
        <begin position="511"/>
        <end position="562"/>
    </location>
</feature>
<keyword evidence="4" id="KW-0862">Zinc</keyword>
<feature type="coiled-coil region" evidence="7">
    <location>
        <begin position="808"/>
        <end position="842"/>
    </location>
</feature>
<keyword evidence="2" id="KW-0677">Repeat</keyword>
<dbReference type="PROSITE" id="PS50178">
    <property type="entry name" value="ZF_FYVE"/>
    <property type="match status" value="1"/>
</dbReference>
<dbReference type="PRINTS" id="PR00633">
    <property type="entry name" value="RCCNDNSATION"/>
</dbReference>
<keyword evidence="1" id="KW-0479">Metal-binding</keyword>
<dbReference type="Pfam" id="PF25390">
    <property type="entry name" value="WD40_RLD"/>
    <property type="match status" value="1"/>
</dbReference>
<dbReference type="Pfam" id="PF08381">
    <property type="entry name" value="BRX"/>
    <property type="match status" value="1"/>
</dbReference>
<keyword evidence="7" id="KW-0175">Coiled coil</keyword>
<dbReference type="PROSITE" id="PS51514">
    <property type="entry name" value="BRX"/>
    <property type="match status" value="1"/>
</dbReference>
<dbReference type="InterPro" id="IPR000408">
    <property type="entry name" value="Reg_chr_condens"/>
</dbReference>
<dbReference type="Gene3D" id="2.130.10.30">
    <property type="entry name" value="Regulator of chromosome condensation 1/beta-lactamase-inhibitor protein II"/>
    <property type="match status" value="3"/>
</dbReference>
<evidence type="ECO:0000313" key="11">
    <source>
        <dbReference type="Proteomes" id="UP001188597"/>
    </source>
</evidence>
<evidence type="ECO:0000256" key="4">
    <source>
        <dbReference type="ARBA" id="ARBA00022833"/>
    </source>
</evidence>
<feature type="domain" description="FYVE-type" evidence="8">
    <location>
        <begin position="619"/>
        <end position="681"/>
    </location>
</feature>
<dbReference type="InterPro" id="IPR058923">
    <property type="entry name" value="RCC1-like_dom"/>
</dbReference>
<comment type="caution">
    <text evidence="10">The sequence shown here is derived from an EMBL/GenBank/DDBJ whole genome shotgun (WGS) entry which is preliminary data.</text>
</comment>
<evidence type="ECO:0000256" key="2">
    <source>
        <dbReference type="ARBA" id="ARBA00022737"/>
    </source>
</evidence>
<dbReference type="Gene3D" id="3.30.40.10">
    <property type="entry name" value="Zinc/RING finger domain, C3HC4 (zinc finger)"/>
    <property type="match status" value="1"/>
</dbReference>
<dbReference type="PROSITE" id="PS50012">
    <property type="entry name" value="RCC1_3"/>
    <property type="match status" value="6"/>
</dbReference>
<dbReference type="Gene3D" id="2.30.29.30">
    <property type="entry name" value="Pleckstrin-homology domain (PH domain)/Phosphotyrosine-binding domain (PTB)"/>
    <property type="match status" value="1"/>
</dbReference>
<dbReference type="InterPro" id="IPR017455">
    <property type="entry name" value="Znf_FYVE-rel"/>
</dbReference>
<dbReference type="SUPFAM" id="SSF57903">
    <property type="entry name" value="FYVE/PHD zinc finger"/>
    <property type="match status" value="1"/>
</dbReference>
<dbReference type="GO" id="GO:0008270">
    <property type="term" value="F:zinc ion binding"/>
    <property type="evidence" value="ECO:0007669"/>
    <property type="project" value="UniProtKB-KW"/>
</dbReference>
<protein>
    <recommendedName>
        <fullName evidence="12">FYVE-type domain-containing protein</fullName>
    </recommendedName>
</protein>
<dbReference type="InterPro" id="IPR009091">
    <property type="entry name" value="RCC1/BLIP-II"/>
</dbReference>
<feature type="repeat" description="RCC1" evidence="6">
    <location>
        <begin position="289"/>
        <end position="340"/>
    </location>
</feature>
<dbReference type="InterPro" id="IPR011993">
    <property type="entry name" value="PH-like_dom_sf"/>
</dbReference>
<evidence type="ECO:0000256" key="3">
    <source>
        <dbReference type="ARBA" id="ARBA00022771"/>
    </source>
</evidence>
<evidence type="ECO:0000256" key="6">
    <source>
        <dbReference type="PROSITE-ProRule" id="PRU00235"/>
    </source>
</evidence>